<dbReference type="AlphaFoldDB" id="A0AAN6WCA1"/>
<organism evidence="2 3">
    <name type="scientific">Triangularia setosa</name>
    <dbReference type="NCBI Taxonomy" id="2587417"/>
    <lineage>
        <taxon>Eukaryota</taxon>
        <taxon>Fungi</taxon>
        <taxon>Dikarya</taxon>
        <taxon>Ascomycota</taxon>
        <taxon>Pezizomycotina</taxon>
        <taxon>Sordariomycetes</taxon>
        <taxon>Sordariomycetidae</taxon>
        <taxon>Sordariales</taxon>
        <taxon>Podosporaceae</taxon>
        <taxon>Triangularia</taxon>
    </lineage>
</organism>
<name>A0AAN6WCA1_9PEZI</name>
<accession>A0AAN6WCA1</accession>
<evidence type="ECO:0000313" key="3">
    <source>
        <dbReference type="Proteomes" id="UP001302321"/>
    </source>
</evidence>
<keyword evidence="3" id="KW-1185">Reference proteome</keyword>
<protein>
    <submittedName>
        <fullName evidence="2">Uncharacterized protein</fullName>
    </submittedName>
</protein>
<evidence type="ECO:0000256" key="1">
    <source>
        <dbReference type="SAM" id="MobiDB-lite"/>
    </source>
</evidence>
<dbReference type="EMBL" id="MU866121">
    <property type="protein sequence ID" value="KAK4179220.1"/>
    <property type="molecule type" value="Genomic_DNA"/>
</dbReference>
<dbReference type="Proteomes" id="UP001302321">
    <property type="component" value="Unassembled WGS sequence"/>
</dbReference>
<proteinExistence type="predicted"/>
<sequence length="166" mass="18808">MGRSEPDYLDLSERGEAFNGTPSSASPISPSATLSNLSNPKGPFQQVEENRDTSNEEVLGRIGCALSKRSCREWAFFPAPEAEFSLALDEWATKAQNSFRQLKALERMNMNRTDRREDDEDHTPGYAYEQEREDLMINLTIALEKFSMILDIKQPLCKYLAVRVPA</sequence>
<comment type="caution">
    <text evidence="2">The sequence shown here is derived from an EMBL/GenBank/DDBJ whole genome shotgun (WGS) entry which is preliminary data.</text>
</comment>
<evidence type="ECO:0000313" key="2">
    <source>
        <dbReference type="EMBL" id="KAK4179220.1"/>
    </source>
</evidence>
<reference evidence="2" key="1">
    <citation type="journal article" date="2023" name="Mol. Phylogenet. Evol.">
        <title>Genome-scale phylogeny and comparative genomics of the fungal order Sordariales.</title>
        <authorList>
            <person name="Hensen N."/>
            <person name="Bonometti L."/>
            <person name="Westerberg I."/>
            <person name="Brannstrom I.O."/>
            <person name="Guillou S."/>
            <person name="Cros-Aarteil S."/>
            <person name="Calhoun S."/>
            <person name="Haridas S."/>
            <person name="Kuo A."/>
            <person name="Mondo S."/>
            <person name="Pangilinan J."/>
            <person name="Riley R."/>
            <person name="LaButti K."/>
            <person name="Andreopoulos B."/>
            <person name="Lipzen A."/>
            <person name="Chen C."/>
            <person name="Yan M."/>
            <person name="Daum C."/>
            <person name="Ng V."/>
            <person name="Clum A."/>
            <person name="Steindorff A."/>
            <person name="Ohm R.A."/>
            <person name="Martin F."/>
            <person name="Silar P."/>
            <person name="Natvig D.O."/>
            <person name="Lalanne C."/>
            <person name="Gautier V."/>
            <person name="Ament-Velasquez S.L."/>
            <person name="Kruys A."/>
            <person name="Hutchinson M.I."/>
            <person name="Powell A.J."/>
            <person name="Barry K."/>
            <person name="Miller A.N."/>
            <person name="Grigoriev I.V."/>
            <person name="Debuchy R."/>
            <person name="Gladieux P."/>
            <person name="Hiltunen Thoren M."/>
            <person name="Johannesson H."/>
        </authorList>
    </citation>
    <scope>NUCLEOTIDE SEQUENCE</scope>
    <source>
        <strain evidence="2">CBS 892.96</strain>
    </source>
</reference>
<feature type="compositionally biased region" description="Basic and acidic residues" evidence="1">
    <location>
        <begin position="1"/>
        <end position="16"/>
    </location>
</feature>
<reference evidence="2" key="2">
    <citation type="submission" date="2023-05" db="EMBL/GenBank/DDBJ databases">
        <authorList>
            <consortium name="Lawrence Berkeley National Laboratory"/>
            <person name="Steindorff A."/>
            <person name="Hensen N."/>
            <person name="Bonometti L."/>
            <person name="Westerberg I."/>
            <person name="Brannstrom I.O."/>
            <person name="Guillou S."/>
            <person name="Cros-Aarteil S."/>
            <person name="Calhoun S."/>
            <person name="Haridas S."/>
            <person name="Kuo A."/>
            <person name="Mondo S."/>
            <person name="Pangilinan J."/>
            <person name="Riley R."/>
            <person name="Labutti K."/>
            <person name="Andreopoulos B."/>
            <person name="Lipzen A."/>
            <person name="Chen C."/>
            <person name="Yanf M."/>
            <person name="Daum C."/>
            <person name="Ng V."/>
            <person name="Clum A."/>
            <person name="Ohm R."/>
            <person name="Martin F."/>
            <person name="Silar P."/>
            <person name="Natvig D."/>
            <person name="Lalanne C."/>
            <person name="Gautier V."/>
            <person name="Ament-Velasquez S.L."/>
            <person name="Kruys A."/>
            <person name="Hutchinson M.I."/>
            <person name="Powell A.J."/>
            <person name="Barry K."/>
            <person name="Miller A.N."/>
            <person name="Grigoriev I.V."/>
            <person name="Debuchy R."/>
            <person name="Gladieux P."/>
            <person name="Thoren M.H."/>
            <person name="Johannesson H."/>
        </authorList>
    </citation>
    <scope>NUCLEOTIDE SEQUENCE</scope>
    <source>
        <strain evidence="2">CBS 892.96</strain>
    </source>
</reference>
<gene>
    <name evidence="2" type="ORF">QBC36DRAFT_308450</name>
</gene>
<feature type="region of interest" description="Disordered" evidence="1">
    <location>
        <begin position="1"/>
        <end position="54"/>
    </location>
</feature>
<feature type="compositionally biased region" description="Low complexity" evidence="1">
    <location>
        <begin position="22"/>
        <end position="32"/>
    </location>
</feature>